<dbReference type="Proteomes" id="UP001153620">
    <property type="component" value="Chromosome 1"/>
</dbReference>
<dbReference type="OrthoDB" id="5817428at2759"/>
<organism evidence="5 6">
    <name type="scientific">Chironomus riparius</name>
    <dbReference type="NCBI Taxonomy" id="315576"/>
    <lineage>
        <taxon>Eukaryota</taxon>
        <taxon>Metazoa</taxon>
        <taxon>Ecdysozoa</taxon>
        <taxon>Arthropoda</taxon>
        <taxon>Hexapoda</taxon>
        <taxon>Insecta</taxon>
        <taxon>Pterygota</taxon>
        <taxon>Neoptera</taxon>
        <taxon>Endopterygota</taxon>
        <taxon>Diptera</taxon>
        <taxon>Nematocera</taxon>
        <taxon>Chironomoidea</taxon>
        <taxon>Chironomidae</taxon>
        <taxon>Chironominae</taxon>
        <taxon>Chironomus</taxon>
    </lineage>
</organism>
<dbReference type="Pfam" id="PF06400">
    <property type="entry name" value="Alpha-2-MRAP_N"/>
    <property type="match status" value="1"/>
</dbReference>
<dbReference type="EMBL" id="OU895877">
    <property type="protein sequence ID" value="CAG9797877.1"/>
    <property type="molecule type" value="Genomic_DNA"/>
</dbReference>
<name>A0A9N9RIT9_9DIPT</name>
<evidence type="ECO:0000259" key="4">
    <source>
        <dbReference type="Pfam" id="PF06401"/>
    </source>
</evidence>
<keyword evidence="2" id="KW-0732">Signal</keyword>
<dbReference type="PROSITE" id="PS51257">
    <property type="entry name" value="PROKAR_LIPOPROTEIN"/>
    <property type="match status" value="1"/>
</dbReference>
<dbReference type="GO" id="GO:0005783">
    <property type="term" value="C:endoplasmic reticulum"/>
    <property type="evidence" value="ECO:0007669"/>
    <property type="project" value="InterPro"/>
</dbReference>
<dbReference type="PANTHER" id="PTHR16560">
    <property type="entry name" value="ALPHA-2-MACROGLOBULIN RECEPTOR-ASSOCIATED PROTEIN"/>
    <property type="match status" value="1"/>
</dbReference>
<keyword evidence="6" id="KW-1185">Reference proteome</keyword>
<feature type="chain" id="PRO_5040261143" description="Alpha-2-macroglobulin receptor-associated protein" evidence="2">
    <location>
        <begin position="21"/>
        <end position="388"/>
    </location>
</feature>
<dbReference type="InterPro" id="IPR010483">
    <property type="entry name" value="Alpha_2_MRAP_C"/>
</dbReference>
<reference evidence="5" key="2">
    <citation type="submission" date="2022-10" db="EMBL/GenBank/DDBJ databases">
        <authorList>
            <consortium name="ENA_rothamsted_submissions"/>
            <consortium name="culmorum"/>
            <person name="King R."/>
        </authorList>
    </citation>
    <scope>NUCLEOTIDE SEQUENCE</scope>
</reference>
<gene>
    <name evidence="5" type="ORF">CHIRRI_LOCUS863</name>
</gene>
<evidence type="ECO:0008006" key="7">
    <source>
        <dbReference type="Google" id="ProtNLM"/>
    </source>
</evidence>
<dbReference type="InterPro" id="IPR009066">
    <property type="entry name" value="MG_RAP_rcpt_1"/>
</dbReference>
<dbReference type="GO" id="GO:0050750">
    <property type="term" value="F:low-density lipoprotein particle receptor binding"/>
    <property type="evidence" value="ECO:0007669"/>
    <property type="project" value="InterPro"/>
</dbReference>
<feature type="region of interest" description="Disordered" evidence="1">
    <location>
        <begin position="348"/>
        <end position="372"/>
    </location>
</feature>
<feature type="domain" description="Alpha-2-macroglobulin RAP C-terminal" evidence="4">
    <location>
        <begin position="158"/>
        <end position="388"/>
    </location>
</feature>
<proteinExistence type="predicted"/>
<feature type="signal peptide" evidence="2">
    <location>
        <begin position="1"/>
        <end position="20"/>
    </location>
</feature>
<accession>A0A9N9RIT9</accession>
<dbReference type="SUPFAM" id="SSF47045">
    <property type="entry name" value="RAP domain-like"/>
    <property type="match status" value="3"/>
</dbReference>
<evidence type="ECO:0000259" key="3">
    <source>
        <dbReference type="Pfam" id="PF06400"/>
    </source>
</evidence>
<dbReference type="Gene3D" id="1.20.81.10">
    <property type="entry name" value="RAP domain"/>
    <property type="match status" value="3"/>
</dbReference>
<dbReference type="CDD" id="cd14808">
    <property type="entry name" value="RAP_D3"/>
    <property type="match status" value="1"/>
</dbReference>
<dbReference type="GO" id="GO:0048259">
    <property type="term" value="P:regulation of receptor-mediated endocytosis"/>
    <property type="evidence" value="ECO:0007669"/>
    <property type="project" value="TreeGrafter"/>
</dbReference>
<dbReference type="PANTHER" id="PTHR16560:SF2">
    <property type="entry name" value="ALPHA-2-MACROGLOBULIN RECEPTOR-ASSOCIATED PROTEIN"/>
    <property type="match status" value="1"/>
</dbReference>
<reference evidence="5" key="1">
    <citation type="submission" date="2022-01" db="EMBL/GenBank/DDBJ databases">
        <authorList>
            <person name="King R."/>
        </authorList>
    </citation>
    <scope>NUCLEOTIDE SEQUENCE</scope>
</reference>
<dbReference type="GO" id="GO:0048019">
    <property type="term" value="F:receptor antagonist activity"/>
    <property type="evidence" value="ECO:0007669"/>
    <property type="project" value="InterPro"/>
</dbReference>
<evidence type="ECO:0000256" key="2">
    <source>
        <dbReference type="SAM" id="SignalP"/>
    </source>
</evidence>
<feature type="domain" description="Alpha-2-macroglobulin receptor-associated protein" evidence="3">
    <location>
        <begin position="14"/>
        <end position="134"/>
    </location>
</feature>
<dbReference type="Pfam" id="PF06401">
    <property type="entry name" value="Alpha-2-MRAP_C"/>
    <property type="match status" value="1"/>
</dbReference>
<dbReference type="AlphaFoldDB" id="A0A9N9RIT9"/>
<protein>
    <recommendedName>
        <fullName evidence="7">Alpha-2-macroglobulin receptor-associated protein</fullName>
    </recommendedName>
</protein>
<dbReference type="InterPro" id="IPR037999">
    <property type="entry name" value="RAP_D3"/>
</dbReference>
<evidence type="ECO:0000313" key="6">
    <source>
        <dbReference type="Proteomes" id="UP001153620"/>
    </source>
</evidence>
<dbReference type="InterPro" id="IPR038003">
    <property type="entry name" value="A2-macroglobuin_RAP"/>
</dbReference>
<sequence>MKTAFLHFSALLFLISCIIAINADKHDKYSKKANYQESETYNSDFRNLQKPFRVAKLNLLWSKAVHRLTEPKLKSLFTELKLHDKEELTFKHLKSEKPKEFNDGLKEADLRKKLIGIMSTYGLLEVLDFDEINDPANHKHHKPKEGKVKTDNYKNKSLFKDKKLNKLWERAEVSGGFTPEELQTLKEEFQHHEEKVDFYFNLIENLDNTKNKKDDDHHKNAINEEEFDTFNEIAMNDENEAKDIYHDQKRNNKHDEYISKANEVRDKHREIRDNIDRLERIVARGDDESDFIEPKVQGLWRIAQQSNFSAEELASMKIELHHFESRFLKLRQLHAEHALTMEKFKHVKPGDKHHDHVDELESKIKKQSRKVEKLQDDIEIRLRRHSEL</sequence>
<dbReference type="InterPro" id="IPR036744">
    <property type="entry name" value="RAP_sf"/>
</dbReference>
<evidence type="ECO:0000256" key="1">
    <source>
        <dbReference type="SAM" id="MobiDB-lite"/>
    </source>
</evidence>
<dbReference type="GO" id="GO:0008201">
    <property type="term" value="F:heparin binding"/>
    <property type="evidence" value="ECO:0007669"/>
    <property type="project" value="InterPro"/>
</dbReference>
<evidence type="ECO:0000313" key="5">
    <source>
        <dbReference type="EMBL" id="CAG9797877.1"/>
    </source>
</evidence>